<dbReference type="CDD" id="cd03112">
    <property type="entry name" value="CobW-like"/>
    <property type="match status" value="1"/>
</dbReference>
<feature type="compositionally biased region" description="Basic and acidic residues" evidence="6">
    <location>
        <begin position="15"/>
        <end position="31"/>
    </location>
</feature>
<evidence type="ECO:0000256" key="6">
    <source>
        <dbReference type="SAM" id="MobiDB-lite"/>
    </source>
</evidence>
<keyword evidence="2" id="KW-0378">Hydrolase</keyword>
<dbReference type="GO" id="GO:0000166">
    <property type="term" value="F:nucleotide binding"/>
    <property type="evidence" value="ECO:0007669"/>
    <property type="project" value="UniProtKB-KW"/>
</dbReference>
<comment type="caution">
    <text evidence="8">The sequence shown here is derived from an EMBL/GenBank/DDBJ whole genome shotgun (WGS) entry which is preliminary data.</text>
</comment>
<keyword evidence="3" id="KW-0143">Chaperone</keyword>
<dbReference type="Gene3D" id="3.30.1220.10">
    <property type="entry name" value="CobW-like, C-terminal domain"/>
    <property type="match status" value="1"/>
</dbReference>
<keyword evidence="9" id="KW-1185">Reference proteome</keyword>
<evidence type="ECO:0000256" key="5">
    <source>
        <dbReference type="ARBA" id="ARBA00049117"/>
    </source>
</evidence>
<dbReference type="AlphaFoldDB" id="A0AA36I5V3"/>
<dbReference type="SUPFAM" id="SSF90002">
    <property type="entry name" value="Hypothetical protein YjiA, C-terminal domain"/>
    <property type="match status" value="1"/>
</dbReference>
<comment type="similarity">
    <text evidence="4">Belongs to the SIMIBI class G3E GTPase family. ZNG1 subfamily.</text>
</comment>
<evidence type="ECO:0000259" key="7">
    <source>
        <dbReference type="SMART" id="SM00833"/>
    </source>
</evidence>
<dbReference type="SMART" id="SM00833">
    <property type="entry name" value="CobW_C"/>
    <property type="match status" value="1"/>
</dbReference>
<protein>
    <recommendedName>
        <fullName evidence="7">CobW C-terminal domain-containing protein</fullName>
    </recommendedName>
</protein>
<accession>A0AA36I5V3</accession>
<evidence type="ECO:0000313" key="9">
    <source>
        <dbReference type="Proteomes" id="UP001178507"/>
    </source>
</evidence>
<feature type="domain" description="CobW C-terminal" evidence="7">
    <location>
        <begin position="430"/>
        <end position="524"/>
    </location>
</feature>
<feature type="region of interest" description="Disordered" evidence="6">
    <location>
        <begin position="12"/>
        <end position="51"/>
    </location>
</feature>
<dbReference type="GO" id="GO:0005737">
    <property type="term" value="C:cytoplasm"/>
    <property type="evidence" value="ECO:0007669"/>
    <property type="project" value="TreeGrafter"/>
</dbReference>
<organism evidence="8 9">
    <name type="scientific">Effrenium voratum</name>
    <dbReference type="NCBI Taxonomy" id="2562239"/>
    <lineage>
        <taxon>Eukaryota</taxon>
        <taxon>Sar</taxon>
        <taxon>Alveolata</taxon>
        <taxon>Dinophyceae</taxon>
        <taxon>Suessiales</taxon>
        <taxon>Symbiodiniaceae</taxon>
        <taxon>Effrenium</taxon>
    </lineage>
</organism>
<dbReference type="PANTHER" id="PTHR13748:SF62">
    <property type="entry name" value="COBW DOMAIN-CONTAINING PROTEIN"/>
    <property type="match status" value="1"/>
</dbReference>
<dbReference type="InterPro" id="IPR036627">
    <property type="entry name" value="CobW-likC_sf"/>
</dbReference>
<dbReference type="Pfam" id="PF02492">
    <property type="entry name" value="cobW"/>
    <property type="match status" value="1"/>
</dbReference>
<dbReference type="EMBL" id="CAUJNA010000736">
    <property type="protein sequence ID" value="CAJ1380680.1"/>
    <property type="molecule type" value="Genomic_DNA"/>
</dbReference>
<dbReference type="GO" id="GO:0016787">
    <property type="term" value="F:hydrolase activity"/>
    <property type="evidence" value="ECO:0007669"/>
    <property type="project" value="UniProtKB-KW"/>
</dbReference>
<dbReference type="Pfam" id="PF07683">
    <property type="entry name" value="CobW_C"/>
    <property type="match status" value="1"/>
</dbReference>
<reference evidence="8" key="1">
    <citation type="submission" date="2023-08" db="EMBL/GenBank/DDBJ databases">
        <authorList>
            <person name="Chen Y."/>
            <person name="Shah S."/>
            <person name="Dougan E. K."/>
            <person name="Thang M."/>
            <person name="Chan C."/>
        </authorList>
    </citation>
    <scope>NUCLEOTIDE SEQUENCE</scope>
</reference>
<keyword evidence="1" id="KW-0547">Nucleotide-binding</keyword>
<dbReference type="InterPro" id="IPR003495">
    <property type="entry name" value="CobW/HypB/UreG_nucleotide-bd"/>
</dbReference>
<dbReference type="PANTHER" id="PTHR13748">
    <property type="entry name" value="COBW-RELATED"/>
    <property type="match status" value="1"/>
</dbReference>
<evidence type="ECO:0000256" key="2">
    <source>
        <dbReference type="ARBA" id="ARBA00022801"/>
    </source>
</evidence>
<gene>
    <name evidence="8" type="ORF">EVOR1521_LOCUS8568</name>
</gene>
<dbReference type="Gene3D" id="3.40.50.300">
    <property type="entry name" value="P-loop containing nucleotide triphosphate hydrolases"/>
    <property type="match status" value="1"/>
</dbReference>
<comment type="catalytic activity">
    <reaction evidence="5">
        <text>GTP + H2O = GDP + phosphate + H(+)</text>
        <dbReference type="Rhea" id="RHEA:19669"/>
        <dbReference type="ChEBI" id="CHEBI:15377"/>
        <dbReference type="ChEBI" id="CHEBI:15378"/>
        <dbReference type="ChEBI" id="CHEBI:37565"/>
        <dbReference type="ChEBI" id="CHEBI:43474"/>
        <dbReference type="ChEBI" id="CHEBI:58189"/>
    </reaction>
    <physiologicalReaction direction="left-to-right" evidence="5">
        <dbReference type="Rhea" id="RHEA:19670"/>
    </physiologicalReaction>
</comment>
<sequence>MKWWTSYALQEDEVKEDRPKEQPLAFDKEAQFAKTNRSRKDPARDPTFGRSDPMALACGTCEWREKHRAAQSACKESRFFEAVQLINCALEALEQQIPEAKHRPALLLTEPQTFAEELQGSLGEHAPHVAELWATRADILMNLGGLKRASGELAAAALLAPEVPRIQELQAECRKLERYQEEGIAEEAATAAQGKVPAHILTGFLGSGKTTLLNHILQETSGRRFAVIENEFGEIGIDDKLIARREDLGAEQIIEMNNGCICCTVRGDLIQGLRSILKKTSLEGTKLDGVIIETTGLADPAPVAQTFFADDLIQAKMTLDGIITVVDAKHCLQHLREEKPEGVENEAVEQLAFADRIIVNKTDLVSESEIEELTKEVRSINRLAPMIYTQKSKVKVEEIIGIRGFSLDRVLDSDAEFLRDDQDHQHDQTVSSVGIECPGECDREKLNAWIAKLLTERGTDIFRTKGVLAVKGCDERFVFQGIHMIFGGQPQDPWPENEERKNRLVFIGRNLDRAELERGFKATLV</sequence>
<dbReference type="InterPro" id="IPR011629">
    <property type="entry name" value="CobW-like_C"/>
</dbReference>
<evidence type="ECO:0000256" key="1">
    <source>
        <dbReference type="ARBA" id="ARBA00022741"/>
    </source>
</evidence>
<name>A0AA36I5V3_9DINO</name>
<evidence type="ECO:0000256" key="4">
    <source>
        <dbReference type="ARBA" id="ARBA00034320"/>
    </source>
</evidence>
<dbReference type="InterPro" id="IPR051316">
    <property type="entry name" value="Zinc-reg_GTPase_activator"/>
</dbReference>
<dbReference type="InterPro" id="IPR027417">
    <property type="entry name" value="P-loop_NTPase"/>
</dbReference>
<evidence type="ECO:0000313" key="8">
    <source>
        <dbReference type="EMBL" id="CAJ1380680.1"/>
    </source>
</evidence>
<proteinExistence type="inferred from homology"/>
<dbReference type="Proteomes" id="UP001178507">
    <property type="component" value="Unassembled WGS sequence"/>
</dbReference>
<dbReference type="SUPFAM" id="SSF52540">
    <property type="entry name" value="P-loop containing nucleoside triphosphate hydrolases"/>
    <property type="match status" value="1"/>
</dbReference>
<evidence type="ECO:0000256" key="3">
    <source>
        <dbReference type="ARBA" id="ARBA00023186"/>
    </source>
</evidence>